<dbReference type="InterPro" id="IPR025698">
    <property type="entry name" value="2TM_dom"/>
</dbReference>
<sequence length="92" mass="9977">METHDQIDPTHTTSDHAHQVRAFQVHAGVFVATMVLIFAVNLATNLAAGIAGQWSAWWSAWALIGWSLGLAVHGLVVFLANPRTGRESTRTS</sequence>
<reference evidence="3 4" key="1">
    <citation type="journal article" date="2013" name="Int. J. Syst. Evol. Microbiol.">
        <title>Ilumatobacter nonamiense sp. nov. and Ilumatobacter coccineum sp. nov., isolated from seashore sand.</title>
        <authorList>
            <person name="Matsumoto A."/>
            <person name="Kasai H."/>
            <person name="Matsuo Y."/>
            <person name="Shizuri Y."/>
            <person name="Ichikawa N."/>
            <person name="Fujita N."/>
            <person name="Omura S."/>
            <person name="Takahashi Y."/>
        </authorList>
    </citation>
    <scope>NUCLEOTIDE SEQUENCE [LARGE SCALE GENOMIC DNA]</scope>
    <source>
        <strain evidence="4">NBRC 103263 / KCTC 29153 / YM16-304</strain>
    </source>
</reference>
<dbReference type="Pfam" id="PF13239">
    <property type="entry name" value="2TM"/>
    <property type="match status" value="1"/>
</dbReference>
<evidence type="ECO:0000259" key="2">
    <source>
        <dbReference type="Pfam" id="PF13239"/>
    </source>
</evidence>
<dbReference type="KEGG" id="aym:YM304_42550"/>
<dbReference type="RefSeq" id="WP_015443816.1">
    <property type="nucleotide sequence ID" value="NC_020520.1"/>
</dbReference>
<keyword evidence="4" id="KW-1185">Reference proteome</keyword>
<feature type="transmembrane region" description="Helical" evidence="1">
    <location>
        <begin position="29"/>
        <end position="52"/>
    </location>
</feature>
<dbReference type="AlphaFoldDB" id="A0A6C7EHF8"/>
<evidence type="ECO:0000256" key="1">
    <source>
        <dbReference type="SAM" id="Phobius"/>
    </source>
</evidence>
<proteinExistence type="predicted"/>
<protein>
    <recommendedName>
        <fullName evidence="2">2TM domain-containing protein</fullName>
    </recommendedName>
</protein>
<dbReference type="EMBL" id="AP012057">
    <property type="protein sequence ID" value="BAN04569.1"/>
    <property type="molecule type" value="Genomic_DNA"/>
</dbReference>
<name>A0A6C7EHF8_ILUCY</name>
<evidence type="ECO:0000313" key="3">
    <source>
        <dbReference type="EMBL" id="BAN04569.1"/>
    </source>
</evidence>
<gene>
    <name evidence="3" type="ORF">YM304_42550</name>
</gene>
<feature type="transmembrane region" description="Helical" evidence="1">
    <location>
        <begin position="58"/>
        <end position="80"/>
    </location>
</feature>
<keyword evidence="1" id="KW-0812">Transmembrane</keyword>
<keyword evidence="1" id="KW-0472">Membrane</keyword>
<organism evidence="3 4">
    <name type="scientific">Ilumatobacter coccineus (strain NBRC 103263 / KCTC 29153 / YM16-304)</name>
    <dbReference type="NCBI Taxonomy" id="1313172"/>
    <lineage>
        <taxon>Bacteria</taxon>
        <taxon>Bacillati</taxon>
        <taxon>Actinomycetota</taxon>
        <taxon>Acidimicrobiia</taxon>
        <taxon>Acidimicrobiales</taxon>
        <taxon>Ilumatobacteraceae</taxon>
        <taxon>Ilumatobacter</taxon>
    </lineage>
</organism>
<accession>A0A6C7EHF8</accession>
<feature type="domain" description="2TM" evidence="2">
    <location>
        <begin position="17"/>
        <end position="86"/>
    </location>
</feature>
<keyword evidence="1" id="KW-1133">Transmembrane helix</keyword>
<dbReference type="Proteomes" id="UP000011863">
    <property type="component" value="Chromosome"/>
</dbReference>
<evidence type="ECO:0000313" key="4">
    <source>
        <dbReference type="Proteomes" id="UP000011863"/>
    </source>
</evidence>